<keyword evidence="1" id="KW-0812">Transmembrane</keyword>
<gene>
    <name evidence="2" type="ORF">EVAR_41843_1</name>
</gene>
<accession>A0A4C1XAF8</accession>
<evidence type="ECO:0000256" key="1">
    <source>
        <dbReference type="SAM" id="Phobius"/>
    </source>
</evidence>
<organism evidence="2 3">
    <name type="scientific">Eumeta variegata</name>
    <name type="common">Bagworm moth</name>
    <name type="synonym">Eumeta japonica</name>
    <dbReference type="NCBI Taxonomy" id="151549"/>
    <lineage>
        <taxon>Eukaryota</taxon>
        <taxon>Metazoa</taxon>
        <taxon>Ecdysozoa</taxon>
        <taxon>Arthropoda</taxon>
        <taxon>Hexapoda</taxon>
        <taxon>Insecta</taxon>
        <taxon>Pterygota</taxon>
        <taxon>Neoptera</taxon>
        <taxon>Endopterygota</taxon>
        <taxon>Lepidoptera</taxon>
        <taxon>Glossata</taxon>
        <taxon>Ditrysia</taxon>
        <taxon>Tineoidea</taxon>
        <taxon>Psychidae</taxon>
        <taxon>Oiketicinae</taxon>
        <taxon>Eumeta</taxon>
    </lineage>
</organism>
<evidence type="ECO:0000313" key="2">
    <source>
        <dbReference type="EMBL" id="GBP60153.1"/>
    </source>
</evidence>
<dbReference type="Proteomes" id="UP000299102">
    <property type="component" value="Unassembled WGS sequence"/>
</dbReference>
<keyword evidence="1" id="KW-1133">Transmembrane helix</keyword>
<proteinExistence type="predicted"/>
<keyword evidence="3" id="KW-1185">Reference proteome</keyword>
<comment type="caution">
    <text evidence="2">The sequence shown here is derived from an EMBL/GenBank/DDBJ whole genome shotgun (WGS) entry which is preliminary data.</text>
</comment>
<keyword evidence="1" id="KW-0472">Membrane</keyword>
<evidence type="ECO:0000313" key="3">
    <source>
        <dbReference type="Proteomes" id="UP000299102"/>
    </source>
</evidence>
<dbReference type="EMBL" id="BGZK01000780">
    <property type="protein sequence ID" value="GBP60153.1"/>
    <property type="molecule type" value="Genomic_DNA"/>
</dbReference>
<protein>
    <submittedName>
        <fullName evidence="2">Uncharacterized protein</fullName>
    </submittedName>
</protein>
<name>A0A4C1XAF8_EUMVA</name>
<feature type="transmembrane region" description="Helical" evidence="1">
    <location>
        <begin position="25"/>
        <end position="44"/>
    </location>
</feature>
<sequence>MCVRLHVIFDVSIYPPSPRRHAGCVLTYFISGVVTAAVLALFWMKFIFSDSYCVFDETPLSLCILICEYDTSSAVRRPAHAECSELLRPSAQALAFQRIFAGSRNETHV</sequence>
<reference evidence="2 3" key="1">
    <citation type="journal article" date="2019" name="Commun. Biol.">
        <title>The bagworm genome reveals a unique fibroin gene that provides high tensile strength.</title>
        <authorList>
            <person name="Kono N."/>
            <person name="Nakamura H."/>
            <person name="Ohtoshi R."/>
            <person name="Tomita M."/>
            <person name="Numata K."/>
            <person name="Arakawa K."/>
        </authorList>
    </citation>
    <scope>NUCLEOTIDE SEQUENCE [LARGE SCALE GENOMIC DNA]</scope>
</reference>
<dbReference type="AlphaFoldDB" id="A0A4C1XAF8"/>